<accession>A0A4V5UZ67</accession>
<dbReference type="OrthoDB" id="8210607at2"/>
<keyword evidence="3" id="KW-0460">Magnesium</keyword>
<dbReference type="PRINTS" id="PR01399">
    <property type="entry name" value="ENTSNTHTASED"/>
</dbReference>
<feature type="domain" description="4'-phosphopantetheinyl transferase" evidence="4">
    <location>
        <begin position="101"/>
        <end position="175"/>
    </location>
</feature>
<dbReference type="RefSeq" id="WP_137248030.1">
    <property type="nucleotide sequence ID" value="NZ_SZQA01000015.1"/>
</dbReference>
<evidence type="ECO:0000256" key="3">
    <source>
        <dbReference type="PIRSR" id="PIRSR603542-2"/>
    </source>
</evidence>
<dbReference type="GO" id="GO:0005886">
    <property type="term" value="C:plasma membrane"/>
    <property type="evidence" value="ECO:0007669"/>
    <property type="project" value="TreeGrafter"/>
</dbReference>
<feature type="binding site" evidence="2">
    <location>
        <position position="47"/>
    </location>
    <ligand>
        <name>CoA</name>
        <dbReference type="ChEBI" id="CHEBI:57287"/>
    </ligand>
</feature>
<dbReference type="InterPro" id="IPR008278">
    <property type="entry name" value="4-PPantetheinyl_Trfase_dom"/>
</dbReference>
<protein>
    <submittedName>
        <fullName evidence="6">4'-phosphopantetheinyl transferase superfamily protein</fullName>
    </submittedName>
</protein>
<feature type="domain" description="4'-phosphopantetheinyl transferase N-terminal" evidence="5">
    <location>
        <begin position="27"/>
        <end position="94"/>
    </location>
</feature>
<feature type="binding site" evidence="2">
    <location>
        <position position="154"/>
    </location>
    <ligand>
        <name>CoA</name>
        <dbReference type="ChEBI" id="CHEBI:57287"/>
    </ligand>
</feature>
<dbReference type="InterPro" id="IPR037143">
    <property type="entry name" value="4-PPantetheinyl_Trfase_dom_sf"/>
</dbReference>
<dbReference type="GO" id="GO:0009239">
    <property type="term" value="P:enterobactin biosynthetic process"/>
    <property type="evidence" value="ECO:0007669"/>
    <property type="project" value="InterPro"/>
</dbReference>
<comment type="caution">
    <text evidence="6">The sequence shown here is derived from an EMBL/GenBank/DDBJ whole genome shotgun (WGS) entry which is preliminary data.</text>
</comment>
<reference evidence="6 7" key="1">
    <citation type="submission" date="2019-04" db="EMBL/GenBank/DDBJ databases">
        <title>Herbidospora sp. NEAU-GS14.nov., a novel actinomycete isolated from soil.</title>
        <authorList>
            <person name="Han L."/>
        </authorList>
    </citation>
    <scope>NUCLEOTIDE SEQUENCE [LARGE SCALE GENOMIC DNA]</scope>
    <source>
        <strain evidence="6 7">NEAU-GS14</strain>
    </source>
</reference>
<dbReference type="InterPro" id="IPR003542">
    <property type="entry name" value="Enbac_synth_compD-like"/>
</dbReference>
<feature type="binding site" evidence="2">
    <location>
        <position position="105"/>
    </location>
    <ligand>
        <name>CoA</name>
        <dbReference type="ChEBI" id="CHEBI:57287"/>
    </ligand>
</feature>
<evidence type="ECO:0000259" key="5">
    <source>
        <dbReference type="Pfam" id="PF17837"/>
    </source>
</evidence>
<feature type="binding site" evidence="2">
    <location>
        <position position="150"/>
    </location>
    <ligand>
        <name>CoA</name>
        <dbReference type="ChEBI" id="CHEBI:57287"/>
    </ligand>
</feature>
<sequence>MLGSVLPPGVVWHESFGDPPGVRPLPEEESLVARAVPRRRAEFATARWCARQALSSFGHADTPILSGPKREPLWPKGIVGSMTHCDGYRAAAVASDDVVVSIGIDAEPDQPVPDGVLGAVASPEEQMAVGRLLADRPVVAWDRLLFSAKESVYKAWFPITGRWLGFEDAHVAFGDGVFSARILVDSPLPVFRGRWAAEGGLVVTSVVVQA</sequence>
<dbReference type="GO" id="GO:0009366">
    <property type="term" value="C:enterobactin synthetase complex"/>
    <property type="evidence" value="ECO:0007669"/>
    <property type="project" value="InterPro"/>
</dbReference>
<dbReference type="GO" id="GO:0000287">
    <property type="term" value="F:magnesium ion binding"/>
    <property type="evidence" value="ECO:0007669"/>
    <property type="project" value="InterPro"/>
</dbReference>
<feature type="binding site" evidence="2">
    <location>
        <begin position="83"/>
        <end position="84"/>
    </location>
    <ligand>
        <name>CoA</name>
        <dbReference type="ChEBI" id="CHEBI:57287"/>
    </ligand>
</feature>
<feature type="binding site" evidence="3">
    <location>
        <position position="106"/>
    </location>
    <ligand>
        <name>Mg(2+)</name>
        <dbReference type="ChEBI" id="CHEBI:18420"/>
    </ligand>
</feature>
<dbReference type="Pfam" id="PF17837">
    <property type="entry name" value="4PPT_N"/>
    <property type="match status" value="1"/>
</dbReference>
<comment type="cofactor">
    <cofactor evidence="3">
        <name>Mg(2+)</name>
        <dbReference type="ChEBI" id="CHEBI:18420"/>
    </cofactor>
</comment>
<proteinExistence type="predicted"/>
<evidence type="ECO:0000313" key="6">
    <source>
        <dbReference type="EMBL" id="TKK87513.1"/>
    </source>
</evidence>
<name>A0A4V5UZ67_9ACTN</name>
<dbReference type="Proteomes" id="UP000308705">
    <property type="component" value="Unassembled WGS sequence"/>
</dbReference>
<feature type="binding site" evidence="2">
    <location>
        <position position="164"/>
    </location>
    <ligand>
        <name>CoA</name>
        <dbReference type="ChEBI" id="CHEBI:57287"/>
    </ligand>
</feature>
<keyword evidence="1 6" id="KW-0808">Transferase</keyword>
<dbReference type="PANTHER" id="PTHR38096:SF1">
    <property type="entry name" value="ENTEROBACTIN SYNTHASE COMPONENT D"/>
    <property type="match status" value="1"/>
</dbReference>
<feature type="binding site" evidence="3">
    <location>
        <position position="105"/>
    </location>
    <ligand>
        <name>Mg(2+)</name>
        <dbReference type="ChEBI" id="CHEBI:18420"/>
    </ligand>
</feature>
<gene>
    <name evidence="6" type="ORF">FDA94_16940</name>
</gene>
<evidence type="ECO:0000256" key="2">
    <source>
        <dbReference type="PIRSR" id="PIRSR603542-1"/>
    </source>
</evidence>
<keyword evidence="3" id="KW-0479">Metal-binding</keyword>
<organism evidence="6 7">
    <name type="scientific">Herbidospora galbida</name>
    <dbReference type="NCBI Taxonomy" id="2575442"/>
    <lineage>
        <taxon>Bacteria</taxon>
        <taxon>Bacillati</taxon>
        <taxon>Actinomycetota</taxon>
        <taxon>Actinomycetes</taxon>
        <taxon>Streptosporangiales</taxon>
        <taxon>Streptosporangiaceae</taxon>
        <taxon>Herbidospora</taxon>
    </lineage>
</organism>
<evidence type="ECO:0000259" key="4">
    <source>
        <dbReference type="Pfam" id="PF01648"/>
    </source>
</evidence>
<dbReference type="SUPFAM" id="SSF56214">
    <property type="entry name" value="4'-phosphopantetheinyl transferase"/>
    <property type="match status" value="1"/>
</dbReference>
<dbReference type="InterPro" id="IPR041354">
    <property type="entry name" value="4PPT_N"/>
</dbReference>
<dbReference type="EMBL" id="SZQA01000015">
    <property type="protein sequence ID" value="TKK87513.1"/>
    <property type="molecule type" value="Genomic_DNA"/>
</dbReference>
<dbReference type="Pfam" id="PF01648">
    <property type="entry name" value="ACPS"/>
    <property type="match status" value="1"/>
</dbReference>
<evidence type="ECO:0000313" key="7">
    <source>
        <dbReference type="Proteomes" id="UP000308705"/>
    </source>
</evidence>
<dbReference type="GO" id="GO:0008897">
    <property type="term" value="F:holo-[acyl-carrier-protein] synthase activity"/>
    <property type="evidence" value="ECO:0007669"/>
    <property type="project" value="InterPro"/>
</dbReference>
<dbReference type="AlphaFoldDB" id="A0A4V5UZ67"/>
<keyword evidence="7" id="KW-1185">Reference proteome</keyword>
<feature type="binding site" evidence="3">
    <location>
        <position position="107"/>
    </location>
    <ligand>
        <name>Mg(2+)</name>
        <dbReference type="ChEBI" id="CHEBI:18420"/>
    </ligand>
</feature>
<feature type="binding site" evidence="2">
    <location>
        <position position="39"/>
    </location>
    <ligand>
        <name>CoA</name>
        <dbReference type="ChEBI" id="CHEBI:57287"/>
    </ligand>
</feature>
<dbReference type="PANTHER" id="PTHR38096">
    <property type="entry name" value="ENTEROBACTIN SYNTHASE COMPONENT D"/>
    <property type="match status" value="1"/>
</dbReference>
<evidence type="ECO:0000256" key="1">
    <source>
        <dbReference type="ARBA" id="ARBA00022679"/>
    </source>
</evidence>